<dbReference type="EMBL" id="CADCUC010000283">
    <property type="protein sequence ID" value="CAA9330649.1"/>
    <property type="molecule type" value="Genomic_DNA"/>
</dbReference>
<evidence type="ECO:0000256" key="6">
    <source>
        <dbReference type="SAM" id="Phobius"/>
    </source>
</evidence>
<gene>
    <name evidence="7" type="ORF">AVDCRST_MAG90-1448</name>
</gene>
<organism evidence="7">
    <name type="scientific">uncultured Microvirga sp</name>
    <dbReference type="NCBI Taxonomy" id="412392"/>
    <lineage>
        <taxon>Bacteria</taxon>
        <taxon>Pseudomonadati</taxon>
        <taxon>Pseudomonadota</taxon>
        <taxon>Alphaproteobacteria</taxon>
        <taxon>Hyphomicrobiales</taxon>
        <taxon>Methylobacteriaceae</taxon>
        <taxon>Microvirga</taxon>
        <taxon>environmental samples</taxon>
    </lineage>
</organism>
<dbReference type="GO" id="GO:0015658">
    <property type="term" value="F:branched-chain amino acid transmembrane transporter activity"/>
    <property type="evidence" value="ECO:0007669"/>
    <property type="project" value="InterPro"/>
</dbReference>
<feature type="transmembrane region" description="Helical" evidence="6">
    <location>
        <begin position="84"/>
        <end position="101"/>
    </location>
</feature>
<protein>
    <submittedName>
        <fullName evidence="7">ABC transporter, permease protein 2 (Cluster 4, leucine/isoleucine/valine/benzoate)</fullName>
    </submittedName>
</protein>
<keyword evidence="5 6" id="KW-0472">Membrane</keyword>
<feature type="transmembrane region" description="Helical" evidence="6">
    <location>
        <begin position="246"/>
        <end position="271"/>
    </location>
</feature>
<accession>A0A6J4LDF7</accession>
<keyword evidence="2" id="KW-1003">Cell membrane</keyword>
<sequence>MRLGLAPRFWTLALLAAAILLLPLAFPSAYYYRVGALVWVSALAAVGLNVLMGQAGQVSLGHAGFFGIGAYAVAIGPAHLGIPPWASLPLGAVLAGALAYLVGRPVLRLRGHYLAIATLGLGVLVAIVLTNESRWTGGPDGMRVARLDLFGWRVAGAETWYWVAGAVLLVGAWLALNLNDTPTGRALRALHDSEIAARAVGVDVARYKLRAFVIAAVYASVAGSLLALMNGFITPDQAGFLHSVELVTMVVLGGLGSVAGSIVGAAVLVTLPQALTIFQEYENLLLGLIIMLAMIFLRQGIVPGLRALWPLRRARPAAA</sequence>
<evidence type="ECO:0000256" key="2">
    <source>
        <dbReference type="ARBA" id="ARBA00022475"/>
    </source>
</evidence>
<name>A0A6J4LDF7_9HYPH</name>
<evidence type="ECO:0000256" key="1">
    <source>
        <dbReference type="ARBA" id="ARBA00004651"/>
    </source>
</evidence>
<comment type="subcellular location">
    <subcellularLocation>
        <location evidence="1">Cell membrane</location>
        <topology evidence="1">Multi-pass membrane protein</topology>
    </subcellularLocation>
</comment>
<keyword evidence="4 6" id="KW-1133">Transmembrane helix</keyword>
<proteinExistence type="predicted"/>
<keyword evidence="3 6" id="KW-0812">Transmembrane</keyword>
<evidence type="ECO:0000256" key="4">
    <source>
        <dbReference type="ARBA" id="ARBA00022989"/>
    </source>
</evidence>
<feature type="transmembrane region" description="Helical" evidence="6">
    <location>
        <begin position="159"/>
        <end position="178"/>
    </location>
</feature>
<feature type="transmembrane region" description="Helical" evidence="6">
    <location>
        <begin position="283"/>
        <end position="301"/>
    </location>
</feature>
<dbReference type="AlphaFoldDB" id="A0A6J4LDF7"/>
<evidence type="ECO:0000313" key="7">
    <source>
        <dbReference type="EMBL" id="CAA9330649.1"/>
    </source>
</evidence>
<feature type="transmembrane region" description="Helical" evidence="6">
    <location>
        <begin position="37"/>
        <end position="53"/>
    </location>
</feature>
<dbReference type="CDD" id="cd06581">
    <property type="entry name" value="TM_PBP1_LivM_like"/>
    <property type="match status" value="1"/>
</dbReference>
<reference evidence="7" key="1">
    <citation type="submission" date="2020-02" db="EMBL/GenBank/DDBJ databases">
        <authorList>
            <person name="Meier V. D."/>
        </authorList>
    </citation>
    <scope>NUCLEOTIDE SEQUENCE</scope>
    <source>
        <strain evidence="7">AVDCRST_MAG90</strain>
    </source>
</reference>
<feature type="transmembrane region" description="Helical" evidence="6">
    <location>
        <begin position="113"/>
        <end position="130"/>
    </location>
</feature>
<evidence type="ECO:0000256" key="3">
    <source>
        <dbReference type="ARBA" id="ARBA00022692"/>
    </source>
</evidence>
<evidence type="ECO:0000256" key="5">
    <source>
        <dbReference type="ARBA" id="ARBA00023136"/>
    </source>
</evidence>
<dbReference type="Pfam" id="PF02653">
    <property type="entry name" value="BPD_transp_2"/>
    <property type="match status" value="1"/>
</dbReference>
<dbReference type="GO" id="GO:0005886">
    <property type="term" value="C:plasma membrane"/>
    <property type="evidence" value="ECO:0007669"/>
    <property type="project" value="UniProtKB-SubCell"/>
</dbReference>
<feature type="transmembrane region" description="Helical" evidence="6">
    <location>
        <begin position="211"/>
        <end position="234"/>
    </location>
</feature>
<feature type="transmembrane region" description="Helical" evidence="6">
    <location>
        <begin position="60"/>
        <end position="78"/>
    </location>
</feature>
<dbReference type="PANTHER" id="PTHR30482">
    <property type="entry name" value="HIGH-AFFINITY BRANCHED-CHAIN AMINO ACID TRANSPORT SYSTEM PERMEASE"/>
    <property type="match status" value="1"/>
</dbReference>
<dbReference type="InterPro" id="IPR001851">
    <property type="entry name" value="ABC_transp_permease"/>
</dbReference>
<dbReference type="PANTHER" id="PTHR30482:SF10">
    <property type="entry name" value="HIGH-AFFINITY BRANCHED-CHAIN AMINO ACID TRANSPORT PROTEIN BRAE"/>
    <property type="match status" value="1"/>
</dbReference>
<dbReference type="InterPro" id="IPR043428">
    <property type="entry name" value="LivM-like"/>
</dbReference>